<feature type="domain" description="Glycosyl transferase family 1" evidence="1">
    <location>
        <begin position="224"/>
        <end position="372"/>
    </location>
</feature>
<feature type="domain" description="Glycosyltransferase subfamily 4-like N-terminal" evidence="2">
    <location>
        <begin position="14"/>
        <end position="204"/>
    </location>
</feature>
<dbReference type="RefSeq" id="WP_308727697.1">
    <property type="nucleotide sequence ID" value="NZ_JAJEQF010000003.1"/>
</dbReference>
<dbReference type="EC" id="2.4.-.-" evidence="3"/>
<dbReference type="AlphaFoldDB" id="A0AAE3DMS4"/>
<proteinExistence type="predicted"/>
<evidence type="ECO:0000259" key="2">
    <source>
        <dbReference type="Pfam" id="PF13579"/>
    </source>
</evidence>
<dbReference type="PANTHER" id="PTHR45947">
    <property type="entry name" value="SULFOQUINOVOSYL TRANSFERASE SQD2"/>
    <property type="match status" value="1"/>
</dbReference>
<protein>
    <submittedName>
        <fullName evidence="3">Glycosyltransferase</fullName>
        <ecNumber evidence="3">2.4.-.-</ecNumber>
    </submittedName>
</protein>
<evidence type="ECO:0000313" key="4">
    <source>
        <dbReference type="Proteomes" id="UP001199355"/>
    </source>
</evidence>
<evidence type="ECO:0000313" key="3">
    <source>
        <dbReference type="EMBL" id="MCC2166623.1"/>
    </source>
</evidence>
<reference evidence="3 4" key="1">
    <citation type="submission" date="2021-10" db="EMBL/GenBank/DDBJ databases">
        <title>Anaerobic single-cell dispensing facilitates the cultivation of human gut bacteria.</title>
        <authorList>
            <person name="Afrizal A."/>
        </authorList>
    </citation>
    <scope>NUCLEOTIDE SEQUENCE [LARGE SCALE GENOMIC DNA]</scope>
    <source>
        <strain evidence="3 4">CLA-AA-H244</strain>
    </source>
</reference>
<dbReference type="Gene3D" id="3.40.50.2000">
    <property type="entry name" value="Glycogen Phosphorylase B"/>
    <property type="match status" value="2"/>
</dbReference>
<dbReference type="GO" id="GO:0016757">
    <property type="term" value="F:glycosyltransferase activity"/>
    <property type="evidence" value="ECO:0007669"/>
    <property type="project" value="UniProtKB-KW"/>
</dbReference>
<dbReference type="Pfam" id="PF00534">
    <property type="entry name" value="Glycos_transf_1"/>
    <property type="match status" value="1"/>
</dbReference>
<gene>
    <name evidence="3" type="ORF">LKD45_02720</name>
</gene>
<organism evidence="3 4">
    <name type="scientific">Gallintestinimicrobium propionicum</name>
    <dbReference type="NCBI Taxonomy" id="2981770"/>
    <lineage>
        <taxon>Bacteria</taxon>
        <taxon>Bacillati</taxon>
        <taxon>Bacillota</taxon>
        <taxon>Clostridia</taxon>
        <taxon>Lachnospirales</taxon>
        <taxon>Lachnospiraceae</taxon>
        <taxon>Gallintestinimicrobium</taxon>
    </lineage>
</organism>
<dbReference type="PANTHER" id="PTHR45947:SF13">
    <property type="entry name" value="TRANSFERASE"/>
    <property type="match status" value="1"/>
</dbReference>
<keyword evidence="3" id="KW-0328">Glycosyltransferase</keyword>
<keyword evidence="4" id="KW-1185">Reference proteome</keyword>
<dbReference type="InterPro" id="IPR050194">
    <property type="entry name" value="Glycosyltransferase_grp1"/>
</dbReference>
<keyword evidence="3" id="KW-0808">Transferase</keyword>
<dbReference type="EMBL" id="JAJEQF010000003">
    <property type="protein sequence ID" value="MCC2166623.1"/>
    <property type="molecule type" value="Genomic_DNA"/>
</dbReference>
<name>A0AAE3DMS4_9FIRM</name>
<evidence type="ECO:0000259" key="1">
    <source>
        <dbReference type="Pfam" id="PF00534"/>
    </source>
</evidence>
<dbReference type="SUPFAM" id="SSF53756">
    <property type="entry name" value="UDP-Glycosyltransferase/glycogen phosphorylase"/>
    <property type="match status" value="1"/>
</dbReference>
<dbReference type="Pfam" id="PF13579">
    <property type="entry name" value="Glyco_trans_4_4"/>
    <property type="match status" value="1"/>
</dbReference>
<comment type="caution">
    <text evidence="3">The sequence shown here is derived from an EMBL/GenBank/DDBJ whole genome shotgun (WGS) entry which is preliminary data.</text>
</comment>
<accession>A0AAE3DMS4</accession>
<dbReference type="Proteomes" id="UP001199355">
    <property type="component" value="Unassembled WGS sequence"/>
</dbReference>
<dbReference type="InterPro" id="IPR028098">
    <property type="entry name" value="Glyco_trans_4-like_N"/>
</dbReference>
<sequence length="401" mass="45957">MKVLIVNKFLHPNGGSETYIFEVGKQLQKMGHQVEYFGMEHEGRVVSNRLDCYTGNMDFHTGKLQKLRYPFQILYSTEAAKKIQKVLDDFRPDVVHVNNFNFQLTPSILYAIRKYEKQTGRTVRIVYTAHDSQLVCPNHLMQRPSGELCQECLGQKQWNCTKHKCIHNSRVKSLLGSVEAKIYQHNHAYRMFDTVICPSHFLEEVLKTNPDLDGKTVTMHNFLNRQEIPETDKKKYVLYFGRYSEEKGVKTLLDVCRKLPQIPFVFAGKGPLEDEVTALPNVENRGFLSGKELYQTIAEASFVVFPSECYENCPFSVMEAQLYKTPVIASKIGGIAELLQDGKTGELFPVGDSSALQKRIEELWKDSKRLQTYTVNCEKVSFMSAETYCEKLLQIYGGLKA</sequence>
<dbReference type="InterPro" id="IPR001296">
    <property type="entry name" value="Glyco_trans_1"/>
</dbReference>